<evidence type="ECO:0000313" key="1">
    <source>
        <dbReference type="EMBL" id="KAF7637704.1"/>
    </source>
</evidence>
<dbReference type="AlphaFoldDB" id="A0A8S9ZX30"/>
<comment type="caution">
    <text evidence="1">The sequence shown here is derived from an EMBL/GenBank/DDBJ whole genome shotgun (WGS) entry which is preliminary data.</text>
</comment>
<name>A0A8S9ZX30_9BILA</name>
<dbReference type="EMBL" id="JABEBT010000018">
    <property type="protein sequence ID" value="KAF7637704.1"/>
    <property type="molecule type" value="Genomic_DNA"/>
</dbReference>
<dbReference type="Proteomes" id="UP000605970">
    <property type="component" value="Unassembled WGS sequence"/>
</dbReference>
<sequence>MFPYEIYLHILKYVPYKTLYRSVRLVNHQLSNIACEVIEKYDLGIILFFIAYERPLPQCDPPSFIKVERLHIDGQIKPELITFLHRIKKVISACKIDFEELDSFSSEVQRSKINLNTFFDSLPTRCVRIWIDQIHFLDSNYFFFSSYVRNCFRLNIQEFSVGSDYDAVLTWLFGEPKIRRELNLMEYSESSVKKLFNYISKEATEDFIVENKLRVNRFNEFFVVFYTSNLEWKERIMNENLINNNTGDDIDDSRFTIINIEMENN</sequence>
<accession>A0A8S9ZX30</accession>
<organism evidence="1 2">
    <name type="scientific">Meloidogyne graminicola</name>
    <dbReference type="NCBI Taxonomy" id="189291"/>
    <lineage>
        <taxon>Eukaryota</taxon>
        <taxon>Metazoa</taxon>
        <taxon>Ecdysozoa</taxon>
        <taxon>Nematoda</taxon>
        <taxon>Chromadorea</taxon>
        <taxon>Rhabditida</taxon>
        <taxon>Tylenchina</taxon>
        <taxon>Tylenchomorpha</taxon>
        <taxon>Tylenchoidea</taxon>
        <taxon>Meloidogynidae</taxon>
        <taxon>Meloidogyninae</taxon>
        <taxon>Meloidogyne</taxon>
    </lineage>
</organism>
<gene>
    <name evidence="1" type="ORF">Mgra_00002964</name>
</gene>
<protein>
    <submittedName>
        <fullName evidence="1">F-box domain-containing protein</fullName>
    </submittedName>
</protein>
<dbReference type="InterPro" id="IPR036047">
    <property type="entry name" value="F-box-like_dom_sf"/>
</dbReference>
<dbReference type="CDD" id="cd09917">
    <property type="entry name" value="F-box_SF"/>
    <property type="match status" value="1"/>
</dbReference>
<dbReference type="SUPFAM" id="SSF81383">
    <property type="entry name" value="F-box domain"/>
    <property type="match status" value="1"/>
</dbReference>
<evidence type="ECO:0000313" key="2">
    <source>
        <dbReference type="Proteomes" id="UP000605970"/>
    </source>
</evidence>
<dbReference type="OrthoDB" id="5894564at2759"/>
<proteinExistence type="predicted"/>
<keyword evidence="2" id="KW-1185">Reference proteome</keyword>
<reference evidence="1" key="1">
    <citation type="journal article" date="2020" name="Ecol. Evol.">
        <title>Genome structure and content of the rice root-knot nematode (Meloidogyne graminicola).</title>
        <authorList>
            <person name="Phan N.T."/>
            <person name="Danchin E.G.J."/>
            <person name="Klopp C."/>
            <person name="Perfus-Barbeoch L."/>
            <person name="Kozlowski D.K."/>
            <person name="Koutsovoulos G.D."/>
            <person name="Lopez-Roques C."/>
            <person name="Bouchez O."/>
            <person name="Zahm M."/>
            <person name="Besnard G."/>
            <person name="Bellafiore S."/>
        </authorList>
    </citation>
    <scope>NUCLEOTIDE SEQUENCE</scope>
    <source>
        <strain evidence="1">VN-18</strain>
    </source>
</reference>